<keyword evidence="5" id="KW-0479">Metal-binding</keyword>
<comment type="subcellular location">
    <subcellularLocation>
        <location evidence="2">Cell envelope</location>
    </subcellularLocation>
</comment>
<dbReference type="STRING" id="1547922.ISF6_4180"/>
<feature type="region of interest" description="Disordered" evidence="9">
    <location>
        <begin position="1"/>
        <end position="22"/>
    </location>
</feature>
<evidence type="ECO:0000256" key="5">
    <source>
        <dbReference type="ARBA" id="ARBA00022723"/>
    </source>
</evidence>
<evidence type="ECO:0000256" key="4">
    <source>
        <dbReference type="ARBA" id="ARBA00022485"/>
    </source>
</evidence>
<dbReference type="InterPro" id="IPR006656">
    <property type="entry name" value="Mopterin_OxRdtase"/>
</dbReference>
<dbReference type="Proteomes" id="UP000037660">
    <property type="component" value="Unassembled WGS sequence"/>
</dbReference>
<feature type="region of interest" description="Disordered" evidence="9">
    <location>
        <begin position="942"/>
        <end position="982"/>
    </location>
</feature>
<dbReference type="GO" id="GO:0046872">
    <property type="term" value="F:metal ion binding"/>
    <property type="evidence" value="ECO:0007669"/>
    <property type="project" value="UniProtKB-KW"/>
</dbReference>
<dbReference type="EMBL" id="BBYR01000065">
    <property type="protein sequence ID" value="GAP37986.1"/>
    <property type="molecule type" value="Genomic_DNA"/>
</dbReference>
<evidence type="ECO:0000256" key="7">
    <source>
        <dbReference type="ARBA" id="ARBA00023004"/>
    </source>
</evidence>
<evidence type="ECO:0000256" key="9">
    <source>
        <dbReference type="SAM" id="MobiDB-lite"/>
    </source>
</evidence>
<dbReference type="Pfam" id="PF04879">
    <property type="entry name" value="Molybdop_Fe4S4"/>
    <property type="match status" value="1"/>
</dbReference>
<keyword evidence="8" id="KW-0411">Iron-sulfur</keyword>
<dbReference type="GO" id="GO:0043546">
    <property type="term" value="F:molybdopterin cofactor binding"/>
    <property type="evidence" value="ECO:0007669"/>
    <property type="project" value="InterPro"/>
</dbReference>
<dbReference type="CDD" id="cd02783">
    <property type="entry name" value="MopB_CT_2"/>
    <property type="match status" value="1"/>
</dbReference>
<dbReference type="PROSITE" id="PS51669">
    <property type="entry name" value="4FE4S_MOW_BIS_MGD"/>
    <property type="match status" value="1"/>
</dbReference>
<reference evidence="11 12" key="2">
    <citation type="journal article" date="2016" name="Science">
        <title>A bacterium that degrades and assimilates poly(ethylene terephthalate).</title>
        <authorList>
            <person name="Yoshida S."/>
            <person name="Hiraga K."/>
            <person name="Takehana T."/>
            <person name="Taniguchi I."/>
            <person name="Yamaji H."/>
            <person name="Maeda Y."/>
            <person name="Toyohara K."/>
            <person name="Miyamoto K."/>
            <person name="Kimura Y."/>
            <person name="Oda K."/>
        </authorList>
    </citation>
    <scope>NUCLEOTIDE SEQUENCE [LARGE SCALE GENOMIC DNA]</scope>
    <source>
        <strain evidence="12">NBRC 110686 / TISTR 2288 / 201-F6</strain>
    </source>
</reference>
<dbReference type="EC" id="1.8.99.-" evidence="11"/>
<dbReference type="GO" id="GO:0051539">
    <property type="term" value="F:4 iron, 4 sulfur cluster binding"/>
    <property type="evidence" value="ECO:0007669"/>
    <property type="project" value="UniProtKB-KW"/>
</dbReference>
<comment type="similarity">
    <text evidence="3">Belongs to the prokaryotic molybdopterin-containing oxidoreductase family.</text>
</comment>
<dbReference type="Gene3D" id="2.40.40.20">
    <property type="match status" value="1"/>
</dbReference>
<evidence type="ECO:0000256" key="1">
    <source>
        <dbReference type="ARBA" id="ARBA00001966"/>
    </source>
</evidence>
<dbReference type="PANTHER" id="PTHR43598">
    <property type="entry name" value="TUNGSTEN-CONTAINING FORMYLMETHANOFURAN DEHYDROGENASE 2 SUBUNIT B"/>
    <property type="match status" value="1"/>
</dbReference>
<dbReference type="Gene3D" id="3.40.50.740">
    <property type="match status" value="1"/>
</dbReference>
<comment type="caution">
    <text evidence="11">The sequence shown here is derived from an EMBL/GenBank/DDBJ whole genome shotgun (WGS) entry which is preliminary data.</text>
</comment>
<dbReference type="InterPro" id="IPR006963">
    <property type="entry name" value="Mopterin_OxRdtase_4Fe-4S_dom"/>
</dbReference>
<dbReference type="PROSITE" id="PS00490">
    <property type="entry name" value="MOLYBDOPTERIN_PROK_2"/>
    <property type="match status" value="1"/>
</dbReference>
<evidence type="ECO:0000313" key="12">
    <source>
        <dbReference type="Proteomes" id="UP000037660"/>
    </source>
</evidence>
<reference evidence="12" key="1">
    <citation type="submission" date="2015-07" db="EMBL/GenBank/DDBJ databases">
        <title>Discovery of a poly(ethylene terephthalate assimilation.</title>
        <authorList>
            <person name="Yoshida S."/>
            <person name="Hiraga K."/>
            <person name="Takehana T."/>
            <person name="Taniguchi I."/>
            <person name="Yamaji H."/>
            <person name="Maeda Y."/>
            <person name="Toyohara K."/>
            <person name="Miyamoto K."/>
            <person name="Kimura Y."/>
            <person name="Oda K."/>
        </authorList>
    </citation>
    <scope>NUCLEOTIDE SEQUENCE [LARGE SCALE GENOMIC DNA]</scope>
    <source>
        <strain evidence="12">NBRC 110686 / TISTR 2288 / 201-F6</strain>
    </source>
</reference>
<gene>
    <name evidence="11" type="ORF">ISF6_4180</name>
</gene>
<feature type="domain" description="4Fe-4S Mo/W bis-MGD-type" evidence="10">
    <location>
        <begin position="23"/>
        <end position="86"/>
    </location>
</feature>
<dbReference type="GO" id="GO:0030313">
    <property type="term" value="C:cell envelope"/>
    <property type="evidence" value="ECO:0007669"/>
    <property type="project" value="UniProtKB-SubCell"/>
</dbReference>
<dbReference type="InterPro" id="IPR006657">
    <property type="entry name" value="MoPterin_dinucl-bd_dom"/>
</dbReference>
<keyword evidence="6 11" id="KW-0560">Oxidoreductase</keyword>
<name>A0A0K8P5X1_PISS1</name>
<dbReference type="Pfam" id="PF00384">
    <property type="entry name" value="Molybdopterin"/>
    <property type="match status" value="1"/>
</dbReference>
<evidence type="ECO:0000256" key="8">
    <source>
        <dbReference type="ARBA" id="ARBA00023014"/>
    </source>
</evidence>
<proteinExistence type="inferred from homology"/>
<evidence type="ECO:0000256" key="6">
    <source>
        <dbReference type="ARBA" id="ARBA00023002"/>
    </source>
</evidence>
<dbReference type="AlphaFoldDB" id="A0A0K8P5X1"/>
<sequence length="982" mass="110212">MLKSLSSRHPVHDPAQDPLPGARTEVKTTTCYMCACRCGIKVHLRDGGDGQGPQVRYIEGNPEHPLNKGILCAKGSSGIMKQYSPARLTQPLRRKPGTERGAGEYEPISWDETFAILTERLARLRETDPKQFALFTGRDQMQALTGLFARQYGTPNYAAHGGFCSVNMAAGMIYTIGGSFWEFGGPDLERAKLFVMIGTAEDHHSNPMKAALSAFKRQGGRFIAINPIRTGYAAIADEWIPIRPGTDGALFMALIRELIVLGLYDRDFVARYTNAGQLVNRDEASDDFGMMLRNPDGDVVNPLRHHNFWWWDRHTQRPVADHAEGADPALFGEFTMPDGTPAKPAFQLLEERVRDCTPEWAEGLTGIPAATIRRLAHEMGVTARDQTLELPIAWTDWWGKEHKSVKGNPVAFHAMRGLAAHSNGFQTIRALSILMSLLGTIDRPGGFRHKAPYPRAVPPNARPPKGPASIKPNTPLDAPPLGWVETPADLCVDDAGEPVRIDKGFSWEYPFSAHGLMHNVITNAWRGDPYPIDTLLLFMANMAWNSTMNTAEVRNMLVDKRADGQYRIPFIVVCDAFQSETTAFADLILPDTTYLERHDAMSMLDRPISEFDGPCDSVRVPVLPPKGECRPFQEVLVELGSRLKLPAFTNADGSRKYRDYPDFIVRYETAPGSGIGFLTGWRGEDGSQSLRGAPNPRQWEMYAANNCVHHHVMPPEHRYMRNWNRGYLEWAQKVGLRRDCDPITIHLYSEFMQRFRLAAEGKGTGRQPPQRLRERVATYFDPLPFWYAPLEVQASDTAAYPLAAVTQRPMAMYHSWDSQNAWLRQIHAHNVLFVNPVTARAEGIADEDWIWVESAWGRVRCQCRHSDAVEPGTVWTWNAIGKAKGAWALSDQANESERGFLLNHLIKEELPTADGHTVSNADPITGQAGWYDVRVRIRRAADDEPKQSWPQFDSKPPLPGTQRRTWRAWFAGRATEPQGDPR</sequence>
<dbReference type="Pfam" id="PF01568">
    <property type="entry name" value="Molydop_binding"/>
    <property type="match status" value="1"/>
</dbReference>
<protein>
    <submittedName>
        <fullName evidence="11">Anaerobic dimethyl sulfoxide reductase, chain A</fullName>
        <ecNumber evidence="11">1.8.99.-</ecNumber>
    </submittedName>
</protein>
<organism evidence="11 12">
    <name type="scientific">Piscinibacter sakaiensis</name>
    <name type="common">Ideonella sakaiensis</name>
    <dbReference type="NCBI Taxonomy" id="1547922"/>
    <lineage>
        <taxon>Bacteria</taxon>
        <taxon>Pseudomonadati</taxon>
        <taxon>Pseudomonadota</taxon>
        <taxon>Betaproteobacteria</taxon>
        <taxon>Burkholderiales</taxon>
        <taxon>Sphaerotilaceae</taxon>
        <taxon>Piscinibacter</taxon>
    </lineage>
</organism>
<dbReference type="InterPro" id="IPR006655">
    <property type="entry name" value="Mopterin_OxRdtase_prok_CS"/>
</dbReference>
<dbReference type="Gene3D" id="3.30.200.210">
    <property type="match status" value="1"/>
</dbReference>
<evidence type="ECO:0000256" key="3">
    <source>
        <dbReference type="ARBA" id="ARBA00010312"/>
    </source>
</evidence>
<dbReference type="InterPro" id="IPR009010">
    <property type="entry name" value="Asp_de-COase-like_dom_sf"/>
</dbReference>
<dbReference type="SMART" id="SM00926">
    <property type="entry name" value="Molybdop_Fe4S4"/>
    <property type="match status" value="1"/>
</dbReference>
<evidence type="ECO:0000259" key="10">
    <source>
        <dbReference type="PROSITE" id="PS51669"/>
    </source>
</evidence>
<dbReference type="Gene3D" id="3.40.228.10">
    <property type="entry name" value="Dimethylsulfoxide Reductase, domain 2"/>
    <property type="match status" value="1"/>
</dbReference>
<dbReference type="PANTHER" id="PTHR43598:SF5">
    <property type="entry name" value="DMSO REDUCTASE CHAIN A"/>
    <property type="match status" value="1"/>
</dbReference>
<dbReference type="SUPFAM" id="SSF50692">
    <property type="entry name" value="ADC-like"/>
    <property type="match status" value="1"/>
</dbReference>
<dbReference type="GO" id="GO:0016491">
    <property type="term" value="F:oxidoreductase activity"/>
    <property type="evidence" value="ECO:0007669"/>
    <property type="project" value="UniProtKB-KW"/>
</dbReference>
<evidence type="ECO:0000256" key="2">
    <source>
        <dbReference type="ARBA" id="ARBA00004196"/>
    </source>
</evidence>
<dbReference type="SUPFAM" id="SSF53706">
    <property type="entry name" value="Formate dehydrogenase/DMSO reductase, domains 1-3"/>
    <property type="match status" value="1"/>
</dbReference>
<evidence type="ECO:0000313" key="11">
    <source>
        <dbReference type="EMBL" id="GAP37986.1"/>
    </source>
</evidence>
<accession>A0A0K8P5X1</accession>
<keyword evidence="12" id="KW-1185">Reference proteome</keyword>
<keyword evidence="4" id="KW-0004">4Fe-4S</keyword>
<keyword evidence="7" id="KW-0408">Iron</keyword>
<comment type="cofactor">
    <cofactor evidence="1">
        <name>[4Fe-4S] cluster</name>
        <dbReference type="ChEBI" id="CHEBI:49883"/>
    </cofactor>
</comment>